<name>A0A3G5AFW0_9VIRU</name>
<proteinExistence type="predicted"/>
<gene>
    <name evidence="2" type="ORF">Hyperionvirus39_3</name>
</gene>
<organism evidence="2">
    <name type="scientific">Hyperionvirus sp</name>
    <dbReference type="NCBI Taxonomy" id="2487770"/>
    <lineage>
        <taxon>Viruses</taxon>
        <taxon>Varidnaviria</taxon>
        <taxon>Bamfordvirae</taxon>
        <taxon>Nucleocytoviricota</taxon>
        <taxon>Megaviricetes</taxon>
        <taxon>Imitervirales</taxon>
        <taxon>Mimiviridae</taxon>
        <taxon>Klosneuvirinae</taxon>
    </lineage>
</organism>
<accession>A0A3G5AFW0</accession>
<dbReference type="EMBL" id="MK072421">
    <property type="protein sequence ID" value="AYV84783.1"/>
    <property type="molecule type" value="Genomic_DNA"/>
</dbReference>
<reference evidence="2" key="1">
    <citation type="submission" date="2018-10" db="EMBL/GenBank/DDBJ databases">
        <title>Hidden diversity of soil giant viruses.</title>
        <authorList>
            <person name="Schulz F."/>
            <person name="Alteio L."/>
            <person name="Goudeau D."/>
            <person name="Ryan E.M."/>
            <person name="Malmstrom R.R."/>
            <person name="Blanchard J."/>
            <person name="Woyke T."/>
        </authorList>
    </citation>
    <scope>NUCLEOTIDE SEQUENCE</scope>
    <source>
        <strain evidence="2">HYV1</strain>
    </source>
</reference>
<sequence>MNQALRCVPSGEIIDEKLEGSSLSVGGPESEELERSIRIKLGQKNLLCDHDCKNCENCANGNDGCRDCASCRSHLRFNFDARDDESDIARNKAICELFYDRTGRYRFVVHSWKGGICAIIMLVRQYNKYDYWDAKCYCLNDTQELPYKLYEEHHGDGTVNILKKTLTYIDNCNGKNKLKANRILLNVPYAEKDLVKKFGAWFDGKCKKWFILDNNKNKEHILAKWTEYKLPDA</sequence>
<protein>
    <recommendedName>
        <fullName evidence="1">DUF5710 domain-containing protein</fullName>
    </recommendedName>
</protein>
<dbReference type="InterPro" id="IPR043764">
    <property type="entry name" value="DUF5710"/>
</dbReference>
<evidence type="ECO:0000313" key="2">
    <source>
        <dbReference type="EMBL" id="AYV84783.1"/>
    </source>
</evidence>
<feature type="domain" description="DUF5710" evidence="1">
    <location>
        <begin position="182"/>
        <end position="218"/>
    </location>
</feature>
<evidence type="ECO:0000259" key="1">
    <source>
        <dbReference type="Pfam" id="PF18974"/>
    </source>
</evidence>
<dbReference type="Pfam" id="PF18974">
    <property type="entry name" value="DUF5710"/>
    <property type="match status" value="1"/>
</dbReference>